<gene>
    <name evidence="2" type="ORF">T265_04790</name>
</gene>
<reference evidence="2 3" key="1">
    <citation type="submission" date="2013-11" db="EMBL/GenBank/DDBJ databases">
        <title>Opisthorchis viverrini - life in the bile duct.</title>
        <authorList>
            <person name="Young N.D."/>
            <person name="Nagarajan N."/>
            <person name="Lin S.J."/>
            <person name="Korhonen P.K."/>
            <person name="Jex A.R."/>
            <person name="Hall R.S."/>
            <person name="Safavi-Hemami H."/>
            <person name="Kaewkong W."/>
            <person name="Bertrand D."/>
            <person name="Gao S."/>
            <person name="Seet Q."/>
            <person name="Wongkham S."/>
            <person name="Teh B.T."/>
            <person name="Wongkham C."/>
            <person name="Intapan P.M."/>
            <person name="Maleewong W."/>
            <person name="Yang X."/>
            <person name="Hu M."/>
            <person name="Wang Z."/>
            <person name="Hofmann A."/>
            <person name="Sternberg P.W."/>
            <person name="Tan P."/>
            <person name="Wang J."/>
            <person name="Gasser R.B."/>
        </authorList>
    </citation>
    <scope>NUCLEOTIDE SEQUENCE [LARGE SCALE GENOMIC DNA]</scope>
</reference>
<proteinExistence type="predicted"/>
<evidence type="ECO:0000313" key="2">
    <source>
        <dbReference type="EMBL" id="KER28329.1"/>
    </source>
</evidence>
<dbReference type="KEGG" id="ovi:T265_04790"/>
<feature type="region of interest" description="Disordered" evidence="1">
    <location>
        <begin position="61"/>
        <end position="82"/>
    </location>
</feature>
<name>A0A075AG29_OPIVI</name>
<keyword evidence="3" id="KW-1185">Reference proteome</keyword>
<evidence type="ECO:0000256" key="1">
    <source>
        <dbReference type="SAM" id="MobiDB-lite"/>
    </source>
</evidence>
<feature type="compositionally biased region" description="Low complexity" evidence="1">
    <location>
        <begin position="61"/>
        <end position="78"/>
    </location>
</feature>
<organism evidence="2 3">
    <name type="scientific">Opisthorchis viverrini</name>
    <name type="common">Southeast Asian liver fluke</name>
    <dbReference type="NCBI Taxonomy" id="6198"/>
    <lineage>
        <taxon>Eukaryota</taxon>
        <taxon>Metazoa</taxon>
        <taxon>Spiralia</taxon>
        <taxon>Lophotrochozoa</taxon>
        <taxon>Platyhelminthes</taxon>
        <taxon>Trematoda</taxon>
        <taxon>Digenea</taxon>
        <taxon>Opisthorchiida</taxon>
        <taxon>Opisthorchiata</taxon>
        <taxon>Opisthorchiidae</taxon>
        <taxon>Opisthorchis</taxon>
    </lineage>
</organism>
<accession>A0A075AG29</accession>
<evidence type="ECO:0000313" key="3">
    <source>
        <dbReference type="Proteomes" id="UP000054324"/>
    </source>
</evidence>
<dbReference type="Proteomes" id="UP000054324">
    <property type="component" value="Unassembled WGS sequence"/>
</dbReference>
<protein>
    <submittedName>
        <fullName evidence="2">Uncharacterized protein</fullName>
    </submittedName>
</protein>
<dbReference type="GeneID" id="20318972"/>
<sequence>MTPGPTLVGQLGLQFKIAQGKSRCSGQVQTTNLPNTDGSSLNRSRSTSRLLELLELSLSQKPSLSLSSSSPSSSNSSESESDPAGFLVTFFSTAADDAVAEPYKVYQVDRSWRYTLWTRNSADHYAGGKFKIRVLIYQMQPVKCDLRLQ</sequence>
<dbReference type="RefSeq" id="XP_009167892.1">
    <property type="nucleotide sequence ID" value="XM_009169628.1"/>
</dbReference>
<dbReference type="AlphaFoldDB" id="A0A075AG29"/>
<dbReference type="EMBL" id="KL596701">
    <property type="protein sequence ID" value="KER28329.1"/>
    <property type="molecule type" value="Genomic_DNA"/>
</dbReference>
<dbReference type="CTD" id="20318972"/>